<sequence>MKNHTIEMFRGSLKVAVCLGFMYYAVVLFSKAIVATM</sequence>
<evidence type="ECO:0000313" key="3">
    <source>
        <dbReference type="Proteomes" id="UP000014060"/>
    </source>
</evidence>
<keyword evidence="1" id="KW-0472">Membrane</keyword>
<name>A0ABC9SQQ4_BACCE</name>
<dbReference type="AlphaFoldDB" id="A0ABC9SQQ4"/>
<evidence type="ECO:0000313" key="2">
    <source>
        <dbReference type="EMBL" id="EOQ57894.1"/>
    </source>
</evidence>
<evidence type="ECO:0000256" key="1">
    <source>
        <dbReference type="SAM" id="Phobius"/>
    </source>
</evidence>
<evidence type="ECO:0008006" key="4">
    <source>
        <dbReference type="Google" id="ProtNLM"/>
    </source>
</evidence>
<keyword evidence="1" id="KW-1133">Transmembrane helix</keyword>
<feature type="transmembrane region" description="Helical" evidence="1">
    <location>
        <begin position="12"/>
        <end position="34"/>
    </location>
</feature>
<dbReference type="EMBL" id="AHCJ01000083">
    <property type="protein sequence ID" value="EOQ57894.1"/>
    <property type="molecule type" value="Genomic_DNA"/>
</dbReference>
<comment type="caution">
    <text evidence="2">The sequence shown here is derived from an EMBL/GenBank/DDBJ whole genome shotgun (WGS) entry which is preliminary data.</text>
</comment>
<reference evidence="2 3" key="1">
    <citation type="submission" date="2013-01" db="EMBL/GenBank/DDBJ databases">
        <title>The Genome Sequence of Bacillus cereus TIAC219.</title>
        <authorList>
            <consortium name="The Broad Institute Genome Sequencing Platform"/>
            <consortium name="The Broad Institute Genome Sequencing Center for Infectious Disease"/>
            <person name="Feldgarden M."/>
            <person name="Van der Auwera G.A."/>
            <person name="Mahillon J."/>
            <person name="Duprez V."/>
            <person name="Timmery S."/>
            <person name="Mattelet C."/>
            <person name="Dierick K."/>
            <person name="Sun M."/>
            <person name="Yu Z."/>
            <person name="Zhu L."/>
            <person name="Hu X."/>
            <person name="Shank E.B."/>
            <person name="Swiecicka I."/>
            <person name="Hansen B.M."/>
            <person name="Andrup L."/>
            <person name="Walker B."/>
            <person name="Young S.K."/>
            <person name="Zeng Q."/>
            <person name="Gargeya S."/>
            <person name="Fitzgerald M."/>
            <person name="Haas B."/>
            <person name="Abouelleil A."/>
            <person name="Alvarado L."/>
            <person name="Arachchi H.M."/>
            <person name="Berlin A.M."/>
            <person name="Chapman S.B."/>
            <person name="Dewar J."/>
            <person name="Goldberg J."/>
            <person name="Griggs A."/>
            <person name="Gujja S."/>
            <person name="Hansen M."/>
            <person name="Howarth C."/>
            <person name="Imamovic A."/>
            <person name="Larimer J."/>
            <person name="McCowan C."/>
            <person name="Murphy C."/>
            <person name="Neiman D."/>
            <person name="Pearson M."/>
            <person name="Priest M."/>
            <person name="Roberts A."/>
            <person name="Saif S."/>
            <person name="Shea T."/>
            <person name="Sisk P."/>
            <person name="Sykes S."/>
            <person name="Wortman J."/>
            <person name="Nusbaum C."/>
            <person name="Birren B."/>
        </authorList>
    </citation>
    <scope>NUCLEOTIDE SEQUENCE [LARGE SCALE GENOMIC DNA]</scope>
    <source>
        <strain evidence="2 3">TIAC219</strain>
    </source>
</reference>
<protein>
    <recommendedName>
        <fullName evidence="4">Integral membrane protein</fullName>
    </recommendedName>
</protein>
<keyword evidence="1" id="KW-0812">Transmembrane</keyword>
<gene>
    <name evidence="2" type="ORF">IAY_06192</name>
</gene>
<proteinExistence type="predicted"/>
<dbReference type="Proteomes" id="UP000014060">
    <property type="component" value="Unassembled WGS sequence"/>
</dbReference>
<accession>A0ABC9SQQ4</accession>
<organism evidence="2 3">
    <name type="scientific">Bacillus cereus TIAC219</name>
    <dbReference type="NCBI Taxonomy" id="718222"/>
    <lineage>
        <taxon>Bacteria</taxon>
        <taxon>Bacillati</taxon>
        <taxon>Bacillota</taxon>
        <taxon>Bacilli</taxon>
        <taxon>Bacillales</taxon>
        <taxon>Bacillaceae</taxon>
        <taxon>Bacillus</taxon>
        <taxon>Bacillus cereus group</taxon>
    </lineage>
</organism>